<sequence length="102" mass="11253">MSNDGFNPLNELCKIRLQPQVALSENVSTTTGAEDTVNATNAKEIFNNRSGVANVLYYHSGSPSAALAGSDQNYLENPQDAIVLARYQFLLRRTEEMKKKMA</sequence>
<comment type="caution">
    <text evidence="1">The sequence shown here is derived from an EMBL/GenBank/DDBJ whole genome shotgun (WGS) entry which is preliminary data.</text>
</comment>
<organism evidence="1 2">
    <name type="scientific">Steinernema carpocapsae</name>
    <name type="common">Entomopathogenic nematode</name>
    <dbReference type="NCBI Taxonomy" id="34508"/>
    <lineage>
        <taxon>Eukaryota</taxon>
        <taxon>Metazoa</taxon>
        <taxon>Ecdysozoa</taxon>
        <taxon>Nematoda</taxon>
        <taxon>Chromadorea</taxon>
        <taxon>Rhabditida</taxon>
        <taxon>Tylenchina</taxon>
        <taxon>Panagrolaimomorpha</taxon>
        <taxon>Strongyloidoidea</taxon>
        <taxon>Steinernematidae</taxon>
        <taxon>Steinernema</taxon>
    </lineage>
</organism>
<dbReference type="EMBL" id="AZBU02000001">
    <property type="protein sequence ID" value="TMS32734.1"/>
    <property type="molecule type" value="Genomic_DNA"/>
</dbReference>
<reference evidence="1 2" key="1">
    <citation type="journal article" date="2015" name="Genome Biol.">
        <title>Comparative genomics of Steinernema reveals deeply conserved gene regulatory networks.</title>
        <authorList>
            <person name="Dillman A.R."/>
            <person name="Macchietto M."/>
            <person name="Porter C.F."/>
            <person name="Rogers A."/>
            <person name="Williams B."/>
            <person name="Antoshechkin I."/>
            <person name="Lee M.M."/>
            <person name="Goodwin Z."/>
            <person name="Lu X."/>
            <person name="Lewis E.E."/>
            <person name="Goodrich-Blair H."/>
            <person name="Stock S.P."/>
            <person name="Adams B.J."/>
            <person name="Sternberg P.W."/>
            <person name="Mortazavi A."/>
        </authorList>
    </citation>
    <scope>NUCLEOTIDE SEQUENCE [LARGE SCALE GENOMIC DNA]</scope>
    <source>
        <strain evidence="1 2">ALL</strain>
    </source>
</reference>
<reference evidence="1 2" key="2">
    <citation type="journal article" date="2019" name="G3 (Bethesda)">
        <title>Hybrid Assembly of the Genome of the Entomopathogenic Nematode Steinernema carpocapsae Identifies the X-Chromosome.</title>
        <authorList>
            <person name="Serra L."/>
            <person name="Macchietto M."/>
            <person name="Macias-Munoz A."/>
            <person name="McGill C.J."/>
            <person name="Rodriguez I.M."/>
            <person name="Rodriguez B."/>
            <person name="Murad R."/>
            <person name="Mortazavi A."/>
        </authorList>
    </citation>
    <scope>NUCLEOTIDE SEQUENCE [LARGE SCALE GENOMIC DNA]</scope>
    <source>
        <strain evidence="1 2">ALL</strain>
    </source>
</reference>
<keyword evidence="2" id="KW-1185">Reference proteome</keyword>
<dbReference type="Proteomes" id="UP000298663">
    <property type="component" value="Unassembled WGS sequence"/>
</dbReference>
<dbReference type="AlphaFoldDB" id="A0A4U8UIQ5"/>
<name>A0A4U8UIQ5_STECR</name>
<accession>A0A4U8UIQ5</accession>
<evidence type="ECO:0000313" key="2">
    <source>
        <dbReference type="Proteomes" id="UP000298663"/>
    </source>
</evidence>
<gene>
    <name evidence="1" type="ORF">L596_000539</name>
</gene>
<evidence type="ECO:0000313" key="1">
    <source>
        <dbReference type="EMBL" id="TMS32734.1"/>
    </source>
</evidence>
<proteinExistence type="predicted"/>
<protein>
    <submittedName>
        <fullName evidence="1">Uncharacterized protein</fullName>
    </submittedName>
</protein>